<gene>
    <name evidence="3" type="ORF">SAMN02745110_02444</name>
</gene>
<dbReference type="Gene3D" id="3.40.50.300">
    <property type="entry name" value="P-loop containing nucleotide triphosphate hydrolases"/>
    <property type="match status" value="1"/>
</dbReference>
<name>A0A1T4QNR6_9FIRM</name>
<dbReference type="OrthoDB" id="9813134at2"/>
<dbReference type="EMBL" id="FUXA01000023">
    <property type="protein sequence ID" value="SKA04888.1"/>
    <property type="molecule type" value="Genomic_DNA"/>
</dbReference>
<proteinExistence type="predicted"/>
<dbReference type="InterPro" id="IPR011579">
    <property type="entry name" value="ATPase_dom"/>
</dbReference>
<organism evidence="3 4">
    <name type="scientific">Eubacterium ruminantium</name>
    <dbReference type="NCBI Taxonomy" id="42322"/>
    <lineage>
        <taxon>Bacteria</taxon>
        <taxon>Bacillati</taxon>
        <taxon>Bacillota</taxon>
        <taxon>Clostridia</taxon>
        <taxon>Eubacteriales</taxon>
        <taxon>Eubacteriaceae</taxon>
        <taxon>Eubacterium</taxon>
    </lineage>
</organism>
<sequence>MFIGREHEMSVLEETYNQPGFQMTVIYGRRRIGKSTLITEFIKDKRASYYIAAKSSLEDNVKKWSAQFISDIVPEMEGVEFSDLEGFFKFVGNSCKDEKTVIALDEIPYIAEVDESFLSRFQGAIDSILSKKNIYLIISGSAISFMEKKILSEKSPLFGRRDNQIFLKPFDYLDSAKFVPKYNNEEKAVVFGVTGGVAKYLTLFDDSVSLDDNLINNFFKPSGYLYEEPYNLLMQEFRTVNTYNTVIEACSGGANKVNEIADKVHESTAAVSYTIKNLTTVGVLAKVSAITDEKNKKKVNYEIVDGMYRFWYKFIPKGRAAIEMNRGEVYYNTYVKNNLHDFMGEIFEDMCRYYVLSHGLDGRLKCMTTNVGKWWGMGHDRIPTDIDVVGIDEIGKKAILGECKFKNEQIDKPVYEDLMNRKGLIDRKFEEVQYMYFSLSGFSKWVVENADAEKVSLITLDDLYS</sequence>
<evidence type="ECO:0000313" key="4">
    <source>
        <dbReference type="Proteomes" id="UP000189857"/>
    </source>
</evidence>
<evidence type="ECO:0000313" key="3">
    <source>
        <dbReference type="EMBL" id="SKA04888.1"/>
    </source>
</evidence>
<dbReference type="SUPFAM" id="SSF52980">
    <property type="entry name" value="Restriction endonuclease-like"/>
    <property type="match status" value="1"/>
</dbReference>
<dbReference type="PANTHER" id="PTHR34704">
    <property type="entry name" value="ATPASE"/>
    <property type="match status" value="1"/>
</dbReference>
<feature type="domain" description="ATPase" evidence="1">
    <location>
        <begin position="2"/>
        <end position="202"/>
    </location>
</feature>
<dbReference type="GO" id="GO:0005524">
    <property type="term" value="F:ATP binding"/>
    <property type="evidence" value="ECO:0007669"/>
    <property type="project" value="InterPro"/>
</dbReference>
<dbReference type="Pfam" id="PF01637">
    <property type="entry name" value="ATPase_2"/>
    <property type="match status" value="1"/>
</dbReference>
<protein>
    <recommendedName>
        <fullName evidence="5">ATPase domain-containing protein</fullName>
    </recommendedName>
</protein>
<dbReference type="RefSeq" id="WP_078788225.1">
    <property type="nucleotide sequence ID" value="NZ_FMTO01000025.1"/>
</dbReference>
<dbReference type="Pfam" id="PF03008">
    <property type="entry name" value="DUF234"/>
    <property type="match status" value="1"/>
</dbReference>
<dbReference type="SUPFAM" id="SSF52540">
    <property type="entry name" value="P-loop containing nucleoside triphosphate hydrolases"/>
    <property type="match status" value="1"/>
</dbReference>
<dbReference type="Proteomes" id="UP000189857">
    <property type="component" value="Unassembled WGS sequence"/>
</dbReference>
<dbReference type="InterPro" id="IPR027417">
    <property type="entry name" value="P-loop_NTPase"/>
</dbReference>
<evidence type="ECO:0000259" key="2">
    <source>
        <dbReference type="Pfam" id="PF03008"/>
    </source>
</evidence>
<keyword evidence="4" id="KW-1185">Reference proteome</keyword>
<dbReference type="PANTHER" id="PTHR34704:SF1">
    <property type="entry name" value="ATPASE"/>
    <property type="match status" value="1"/>
</dbReference>
<evidence type="ECO:0000259" key="1">
    <source>
        <dbReference type="Pfam" id="PF01637"/>
    </source>
</evidence>
<dbReference type="AlphaFoldDB" id="A0A1T4QNR6"/>
<dbReference type="InterPro" id="IPR004256">
    <property type="entry name" value="DUF234"/>
</dbReference>
<evidence type="ECO:0008006" key="5">
    <source>
        <dbReference type="Google" id="ProtNLM"/>
    </source>
</evidence>
<feature type="domain" description="DUF234" evidence="2">
    <location>
        <begin position="311"/>
        <end position="407"/>
    </location>
</feature>
<accession>A0A1T4QNR6</accession>
<dbReference type="InterPro" id="IPR011335">
    <property type="entry name" value="Restrct_endonuc-II-like"/>
</dbReference>
<reference evidence="3 4" key="1">
    <citation type="submission" date="2017-02" db="EMBL/GenBank/DDBJ databases">
        <authorList>
            <person name="Peterson S.W."/>
        </authorList>
    </citation>
    <scope>NUCLEOTIDE SEQUENCE [LARGE SCALE GENOMIC DNA]</scope>
    <source>
        <strain evidence="3 4">ATCC 17233</strain>
    </source>
</reference>